<reference evidence="2 3" key="1">
    <citation type="submission" date="2020-08" db="EMBL/GenBank/DDBJ databases">
        <authorList>
            <person name="Mo P."/>
        </authorList>
    </citation>
    <scope>NUCLEOTIDE SEQUENCE [LARGE SCALE GENOMIC DNA]</scope>
    <source>
        <strain evidence="2 3">CGMCC 4.1532</strain>
    </source>
</reference>
<organism evidence="2 3">
    <name type="scientific">Pseudonocardia petroleophila</name>
    <dbReference type="NCBI Taxonomy" id="37331"/>
    <lineage>
        <taxon>Bacteria</taxon>
        <taxon>Bacillati</taxon>
        <taxon>Actinomycetota</taxon>
        <taxon>Actinomycetes</taxon>
        <taxon>Pseudonocardiales</taxon>
        <taxon>Pseudonocardiaceae</taxon>
        <taxon>Pseudonocardia</taxon>
    </lineage>
</organism>
<dbReference type="Proteomes" id="UP000515728">
    <property type="component" value="Chromosome"/>
</dbReference>
<dbReference type="EMBL" id="CP060131">
    <property type="protein sequence ID" value="QNG54652.1"/>
    <property type="molecule type" value="Genomic_DNA"/>
</dbReference>
<dbReference type="InterPro" id="IPR008030">
    <property type="entry name" value="NmrA-like"/>
</dbReference>
<protein>
    <submittedName>
        <fullName evidence="2">NAD(P)H-binding protein</fullName>
    </submittedName>
</protein>
<evidence type="ECO:0000313" key="2">
    <source>
        <dbReference type="EMBL" id="QNG54652.1"/>
    </source>
</evidence>
<dbReference type="KEGG" id="ppel:H6H00_12645"/>
<dbReference type="Gene3D" id="3.40.50.720">
    <property type="entry name" value="NAD(P)-binding Rossmann-like Domain"/>
    <property type="match status" value="1"/>
</dbReference>
<keyword evidence="3" id="KW-1185">Reference proteome</keyword>
<dbReference type="InterPro" id="IPR051604">
    <property type="entry name" value="Ergot_Alk_Oxidoreductase"/>
</dbReference>
<dbReference type="Gene3D" id="3.90.25.10">
    <property type="entry name" value="UDP-galactose 4-epimerase, domain 1"/>
    <property type="match status" value="1"/>
</dbReference>
<dbReference type="InterPro" id="IPR036291">
    <property type="entry name" value="NAD(P)-bd_dom_sf"/>
</dbReference>
<dbReference type="AlphaFoldDB" id="A0A7G7MPE1"/>
<feature type="domain" description="NmrA-like" evidence="1">
    <location>
        <begin position="2"/>
        <end position="228"/>
    </location>
</feature>
<dbReference type="PANTHER" id="PTHR43162">
    <property type="match status" value="1"/>
</dbReference>
<evidence type="ECO:0000259" key="1">
    <source>
        <dbReference type="Pfam" id="PF05368"/>
    </source>
</evidence>
<dbReference type="RefSeq" id="WP_185721454.1">
    <property type="nucleotide sequence ID" value="NZ_BAAAWI010000001.1"/>
</dbReference>
<gene>
    <name evidence="2" type="ORF">H6H00_12645</name>
</gene>
<evidence type="ECO:0000313" key="3">
    <source>
        <dbReference type="Proteomes" id="UP000515728"/>
    </source>
</evidence>
<dbReference type="Pfam" id="PF05368">
    <property type="entry name" value="NmrA"/>
    <property type="match status" value="1"/>
</dbReference>
<accession>A0A7G7MPE1</accession>
<name>A0A7G7MPE1_9PSEU</name>
<sequence length="291" mass="31021">MRIAVTTPTGHVGRHVVAMLVRAGLRPLALLRDPARLPGAVRGHVDTVRVDLGDADAVVAATRGVDALYWVNPSDTGDDPVADHARLGAHAARAVTENGIGRTVFQSSVGAELRHGAGEIDGLARVEELLDATGAPVLHLRCGYFFTNLLLQPLSDVVPVVLPVDRPMPWVAPRDIAEVAVHRLLAGWTGRRVQAVHGPEDLSWERAAAVVARATGRPLRAERVPDGEMRGMLRGAGLGERQVDAVMGMSTGLRDGFVPEQPRDATTTTPTTLAAWAHDELRAGLDVDVRV</sequence>
<dbReference type="PANTHER" id="PTHR43162:SF1">
    <property type="entry name" value="PRESTALK A DIFFERENTIATION PROTEIN A"/>
    <property type="match status" value="1"/>
</dbReference>
<proteinExistence type="predicted"/>
<dbReference type="SUPFAM" id="SSF51735">
    <property type="entry name" value="NAD(P)-binding Rossmann-fold domains"/>
    <property type="match status" value="1"/>
</dbReference>